<gene>
    <name evidence="2" type="ORF">HUG15_19655</name>
</gene>
<sequence length="125" mass="14116">MSEERLRSQISSAEGTLASAREDLQRLQECRARLISRQSTLDSAKSDFKEPELTADTWHGEHATKFDDIRDSGIVTPYDNLADVKVPEAIDQVDARIDQTNNLITQQITQLDGLKDSLEKEIKED</sequence>
<keyword evidence="3" id="KW-1185">Reference proteome</keyword>
<name>A0A7T7CD27_9BACI</name>
<dbReference type="RefSeq" id="WP_200125018.1">
    <property type="nucleotide sequence ID" value="NZ_CP054705.1"/>
</dbReference>
<evidence type="ECO:0000256" key="1">
    <source>
        <dbReference type="SAM" id="Coils"/>
    </source>
</evidence>
<proteinExistence type="predicted"/>
<feature type="coiled-coil region" evidence="1">
    <location>
        <begin position="3"/>
        <end position="37"/>
    </location>
</feature>
<dbReference type="EMBL" id="CP054705">
    <property type="protein sequence ID" value="QQK77579.1"/>
    <property type="molecule type" value="Genomic_DNA"/>
</dbReference>
<reference evidence="2 3" key="1">
    <citation type="submission" date="2020-06" db="EMBL/GenBank/DDBJ databases">
        <title>Genomic analysis of Salicibibacter sp. NKC5-3.</title>
        <authorList>
            <person name="Oh Y.J."/>
        </authorList>
    </citation>
    <scope>NUCLEOTIDE SEQUENCE [LARGE SCALE GENOMIC DNA]</scope>
    <source>
        <strain evidence="2 3">NKC5-3</strain>
    </source>
</reference>
<organism evidence="2 3">
    <name type="scientific">Salicibibacter cibarius</name>
    <dbReference type="NCBI Taxonomy" id="2743000"/>
    <lineage>
        <taxon>Bacteria</taxon>
        <taxon>Bacillati</taxon>
        <taxon>Bacillota</taxon>
        <taxon>Bacilli</taxon>
        <taxon>Bacillales</taxon>
        <taxon>Bacillaceae</taxon>
        <taxon>Salicibibacter</taxon>
    </lineage>
</organism>
<accession>A0A7T7CD27</accession>
<dbReference type="InterPro" id="IPR031681">
    <property type="entry name" value="YwqH-like"/>
</dbReference>
<evidence type="ECO:0000313" key="2">
    <source>
        <dbReference type="EMBL" id="QQK77579.1"/>
    </source>
</evidence>
<dbReference type="KEGG" id="scia:HUG15_19655"/>
<keyword evidence="1" id="KW-0175">Coiled coil</keyword>
<dbReference type="Proteomes" id="UP000595823">
    <property type="component" value="Chromosome"/>
</dbReference>
<evidence type="ECO:0000313" key="3">
    <source>
        <dbReference type="Proteomes" id="UP000595823"/>
    </source>
</evidence>
<dbReference type="Pfam" id="PF16888">
    <property type="entry name" value="YwqH-like"/>
    <property type="match status" value="1"/>
</dbReference>
<protein>
    <submittedName>
        <fullName evidence="2">DUF5082 family protein</fullName>
    </submittedName>
</protein>
<dbReference type="AlphaFoldDB" id="A0A7T7CD27"/>